<name>K7A6B5_9ALTE</name>
<protein>
    <submittedName>
        <fullName evidence="1">Uncharacterized protein</fullName>
    </submittedName>
</protein>
<evidence type="ECO:0000313" key="2">
    <source>
        <dbReference type="Proteomes" id="UP000006322"/>
    </source>
</evidence>
<reference evidence="2" key="1">
    <citation type="journal article" date="2014" name="Environ. Microbiol.">
        <title>Comparative genomics of the marine bacterial genus Glaciecola reveals the high degree of genomic diversity and genomic characteristic for cold adaptation.</title>
        <authorList>
            <person name="Qin Q.L."/>
            <person name="Xie B.B."/>
            <person name="Yu Y."/>
            <person name="Shu Y.L."/>
            <person name="Rong J.C."/>
            <person name="Zhang Y.J."/>
            <person name="Zhao D.L."/>
            <person name="Chen X.L."/>
            <person name="Zhang X.Y."/>
            <person name="Chen B."/>
            <person name="Zhou B.C."/>
            <person name="Zhang Y.Z."/>
        </authorList>
    </citation>
    <scope>NUCLEOTIDE SEQUENCE [LARGE SCALE GENOMIC DNA]</scope>
    <source>
        <strain evidence="2">LMG 21857</strain>
    </source>
</reference>
<accession>K7A6B5</accession>
<dbReference type="AlphaFoldDB" id="K7A6B5"/>
<dbReference type="Proteomes" id="UP000006322">
    <property type="component" value="Unassembled WGS sequence"/>
</dbReference>
<organism evidence="1 2">
    <name type="scientific">Paraglaciecola polaris LMG 21857</name>
    <dbReference type="NCBI Taxonomy" id="1129793"/>
    <lineage>
        <taxon>Bacteria</taxon>
        <taxon>Pseudomonadati</taxon>
        <taxon>Pseudomonadota</taxon>
        <taxon>Gammaproteobacteria</taxon>
        <taxon>Alteromonadales</taxon>
        <taxon>Alteromonadaceae</taxon>
        <taxon>Paraglaciecola</taxon>
    </lineage>
</organism>
<dbReference type="EMBL" id="BAER01000006">
    <property type="protein sequence ID" value="GAC31015.1"/>
    <property type="molecule type" value="Genomic_DNA"/>
</dbReference>
<gene>
    <name evidence="1" type="ORF">GPLA_0094</name>
</gene>
<dbReference type="STRING" id="1129793.GPLA_0094"/>
<comment type="caution">
    <text evidence="1">The sequence shown here is derived from an EMBL/GenBank/DDBJ whole genome shotgun (WGS) entry which is preliminary data.</text>
</comment>
<proteinExistence type="predicted"/>
<evidence type="ECO:0000313" key="1">
    <source>
        <dbReference type="EMBL" id="GAC31015.1"/>
    </source>
</evidence>
<sequence>MAPAFFITISPLHLNACATHSLFSFPVATITILLNPLWC</sequence>
<keyword evidence="2" id="KW-1185">Reference proteome</keyword>